<name>A0A316U137_9BASI</name>
<feature type="region of interest" description="Disordered" evidence="1">
    <location>
        <begin position="1"/>
        <end position="69"/>
    </location>
</feature>
<dbReference type="RefSeq" id="XP_025345738.1">
    <property type="nucleotide sequence ID" value="XM_025493204.1"/>
</dbReference>
<gene>
    <name evidence="3" type="ORF">BCV69DRAFT_284886</name>
</gene>
<reference evidence="3 4" key="1">
    <citation type="journal article" date="2018" name="Mol. Biol. Evol.">
        <title>Broad Genomic Sampling Reveals a Smut Pathogenic Ancestry of the Fungal Clade Ustilaginomycotina.</title>
        <authorList>
            <person name="Kijpornyongpan T."/>
            <person name="Mondo S.J."/>
            <person name="Barry K."/>
            <person name="Sandor L."/>
            <person name="Lee J."/>
            <person name="Lipzen A."/>
            <person name="Pangilinan J."/>
            <person name="LaButti K."/>
            <person name="Hainaut M."/>
            <person name="Henrissat B."/>
            <person name="Grigoriev I.V."/>
            <person name="Spatafora J.W."/>
            <person name="Aime M.C."/>
        </authorList>
    </citation>
    <scope>NUCLEOTIDE SEQUENCE [LARGE SCALE GENOMIC DNA]</scope>
    <source>
        <strain evidence="3 4">MCA 4718</strain>
    </source>
</reference>
<feature type="compositionally biased region" description="Acidic residues" evidence="1">
    <location>
        <begin position="36"/>
        <end position="45"/>
    </location>
</feature>
<organism evidence="3 4">
    <name type="scientific">Pseudomicrostroma glucosiphilum</name>
    <dbReference type="NCBI Taxonomy" id="1684307"/>
    <lineage>
        <taxon>Eukaryota</taxon>
        <taxon>Fungi</taxon>
        <taxon>Dikarya</taxon>
        <taxon>Basidiomycota</taxon>
        <taxon>Ustilaginomycotina</taxon>
        <taxon>Exobasidiomycetes</taxon>
        <taxon>Microstromatales</taxon>
        <taxon>Microstromatales incertae sedis</taxon>
        <taxon>Pseudomicrostroma</taxon>
    </lineage>
</organism>
<feature type="region of interest" description="Disordered" evidence="1">
    <location>
        <begin position="546"/>
        <end position="576"/>
    </location>
</feature>
<feature type="region of interest" description="Disordered" evidence="1">
    <location>
        <begin position="706"/>
        <end position="783"/>
    </location>
</feature>
<feature type="compositionally biased region" description="Low complexity" evidence="1">
    <location>
        <begin position="107"/>
        <end position="124"/>
    </location>
</feature>
<keyword evidence="2" id="KW-1133">Transmembrane helix</keyword>
<feature type="compositionally biased region" description="Polar residues" evidence="1">
    <location>
        <begin position="744"/>
        <end position="753"/>
    </location>
</feature>
<evidence type="ECO:0000256" key="1">
    <source>
        <dbReference type="SAM" id="MobiDB-lite"/>
    </source>
</evidence>
<dbReference type="EMBL" id="KZ819335">
    <property type="protein sequence ID" value="PWN18578.1"/>
    <property type="molecule type" value="Genomic_DNA"/>
</dbReference>
<protein>
    <submittedName>
        <fullName evidence="3">Uncharacterized protein</fullName>
    </submittedName>
</protein>
<dbReference type="AlphaFoldDB" id="A0A316U137"/>
<feature type="region of interest" description="Disordered" evidence="1">
    <location>
        <begin position="92"/>
        <end position="124"/>
    </location>
</feature>
<dbReference type="GeneID" id="37014938"/>
<keyword evidence="2" id="KW-0812">Transmembrane</keyword>
<proteinExistence type="predicted"/>
<keyword evidence="2" id="KW-0472">Membrane</keyword>
<feature type="compositionally biased region" description="Polar residues" evidence="1">
    <location>
        <begin position="12"/>
        <end position="21"/>
    </location>
</feature>
<feature type="compositionally biased region" description="Acidic residues" evidence="1">
    <location>
        <begin position="728"/>
        <end position="738"/>
    </location>
</feature>
<sequence length="895" mass="95158">MASAPAVKRVPSSANTAETQPTPAPIRDASDQYRDDAEDADEETEGLLASNRSQRAHNDSRTEPTSPVARAWETVKATCDVYRTELAARFGSTSATRKGKQRRNDARTASGGATVSSSSTTPSDAHPWWAEVKRTLRNPIVRAVLFTLLGLLVLILLLIGIEVAHISLSTLKSPSEEAQARILDEALVLEGPDSVRLLNISDDGIQVRVDGRLGLDPDRALDIWLGKRKVEGWWKRKDRDLVEWALGKVGGVKVELGQLTIAEPDWSLDIEEQELDLIPDQAKDGRSGAVKALSPRSVSASAPPRSLLTFHLDPLYVPFPGLLHSSEAEGPILGGPNSTHRARLTMRPLNLTLLFKPVAPAPYLVTLGERAAKQGNATLDIKVDSLSVKGITQAEMEGRPAGKGSRVPGMISLGQKNIVKRVLQRIPKIEPGNSTDAVLNLTRYDFSEINSGFASSSGDDQSTQGTKALGIKAYAEALNPLGELLRGSVEYSLPFGIYLPVPEGANLTAKADKPETVLLAAVASEPFQLEGQDKIPIIVTGRVVPPPAPEALSSPSSAQQSGSHQKVMSASSSQVHAQASPQEAALGNFLSRFLRGDDNTVYVRGGSPFPPETNDWNLPGAGSRHLPSWLTSALTILDVPISFPGSKVTDLIKNVTISDLQIKPHPFSQEKLLFSGTIMGEIALPGELAAVDVEVRRLWPDILVFDGKPPSMKKPGEGDGGHGGIPDDGGDDDDDDDGIVAGTATKTTRGSPLSSLFFDKDEEDDDPSIPPLPSPLPSGAFGRVRPHTFANATTFWSSDSPPKKLLKSKLVDVPFTVLPGRGKEFRAFTWKLITAGDKGVEAGIEGSSRVGIWNSGLGDLEIAKLPVVGAFVVGGKGGGGDDDDDGLALGSGNAA</sequence>
<accession>A0A316U137</accession>
<evidence type="ECO:0000313" key="3">
    <source>
        <dbReference type="EMBL" id="PWN18578.1"/>
    </source>
</evidence>
<keyword evidence="4" id="KW-1185">Reference proteome</keyword>
<dbReference type="OrthoDB" id="10039566at2759"/>
<feature type="transmembrane region" description="Helical" evidence="2">
    <location>
        <begin position="143"/>
        <end position="166"/>
    </location>
</feature>
<dbReference type="STRING" id="1684307.A0A316U137"/>
<feature type="compositionally biased region" description="Low complexity" evidence="1">
    <location>
        <begin position="550"/>
        <end position="576"/>
    </location>
</feature>
<evidence type="ECO:0000256" key="2">
    <source>
        <dbReference type="SAM" id="Phobius"/>
    </source>
</evidence>
<evidence type="ECO:0000313" key="4">
    <source>
        <dbReference type="Proteomes" id="UP000245942"/>
    </source>
</evidence>
<dbReference type="Proteomes" id="UP000245942">
    <property type="component" value="Unassembled WGS sequence"/>
</dbReference>